<dbReference type="Proteomes" id="UP000006514">
    <property type="component" value="Unassembled WGS sequence"/>
</dbReference>
<gene>
    <name evidence="2" type="ORF">AURDEDRAFT_176880</name>
</gene>
<evidence type="ECO:0000313" key="2">
    <source>
        <dbReference type="EMBL" id="EJD34063.1"/>
    </source>
</evidence>
<dbReference type="eggNOG" id="ENOG502SRIE">
    <property type="taxonomic scope" value="Eukaryota"/>
</dbReference>
<feature type="region of interest" description="Disordered" evidence="1">
    <location>
        <begin position="397"/>
        <end position="470"/>
    </location>
</feature>
<reference evidence="3" key="1">
    <citation type="journal article" date="2012" name="Science">
        <title>The Paleozoic origin of enzymatic lignin decomposition reconstructed from 31 fungal genomes.</title>
        <authorList>
            <person name="Floudas D."/>
            <person name="Binder M."/>
            <person name="Riley R."/>
            <person name="Barry K."/>
            <person name="Blanchette R.A."/>
            <person name="Henrissat B."/>
            <person name="Martinez A.T."/>
            <person name="Otillar R."/>
            <person name="Spatafora J.W."/>
            <person name="Yadav J.S."/>
            <person name="Aerts A."/>
            <person name="Benoit I."/>
            <person name="Boyd A."/>
            <person name="Carlson A."/>
            <person name="Copeland A."/>
            <person name="Coutinho P.M."/>
            <person name="de Vries R.P."/>
            <person name="Ferreira P."/>
            <person name="Findley K."/>
            <person name="Foster B."/>
            <person name="Gaskell J."/>
            <person name="Glotzer D."/>
            <person name="Gorecki P."/>
            <person name="Heitman J."/>
            <person name="Hesse C."/>
            <person name="Hori C."/>
            <person name="Igarashi K."/>
            <person name="Jurgens J.A."/>
            <person name="Kallen N."/>
            <person name="Kersten P."/>
            <person name="Kohler A."/>
            <person name="Kuees U."/>
            <person name="Kumar T.K.A."/>
            <person name="Kuo A."/>
            <person name="LaButti K."/>
            <person name="Larrondo L.F."/>
            <person name="Lindquist E."/>
            <person name="Ling A."/>
            <person name="Lombard V."/>
            <person name="Lucas S."/>
            <person name="Lundell T."/>
            <person name="Martin R."/>
            <person name="McLaughlin D.J."/>
            <person name="Morgenstern I."/>
            <person name="Morin E."/>
            <person name="Murat C."/>
            <person name="Nagy L.G."/>
            <person name="Nolan M."/>
            <person name="Ohm R.A."/>
            <person name="Patyshakuliyeva A."/>
            <person name="Rokas A."/>
            <person name="Ruiz-Duenas F.J."/>
            <person name="Sabat G."/>
            <person name="Salamov A."/>
            <person name="Samejima M."/>
            <person name="Schmutz J."/>
            <person name="Slot J.C."/>
            <person name="St John F."/>
            <person name="Stenlid J."/>
            <person name="Sun H."/>
            <person name="Sun S."/>
            <person name="Syed K."/>
            <person name="Tsang A."/>
            <person name="Wiebenga A."/>
            <person name="Young D."/>
            <person name="Pisabarro A."/>
            <person name="Eastwood D.C."/>
            <person name="Martin F."/>
            <person name="Cullen D."/>
            <person name="Grigoriev I.V."/>
            <person name="Hibbett D.S."/>
        </authorList>
    </citation>
    <scope>NUCLEOTIDE SEQUENCE [LARGE SCALE GENOMIC DNA]</scope>
    <source>
        <strain evidence="3">TFB10046</strain>
    </source>
</reference>
<protein>
    <recommendedName>
        <fullName evidence="4">CCHC-type domain-containing protein</fullName>
    </recommendedName>
</protein>
<organism evidence="2 3">
    <name type="scientific">Auricularia subglabra (strain TFB-10046 / SS5)</name>
    <name type="common">White-rot fungus</name>
    <name type="synonym">Auricularia delicata (strain TFB10046)</name>
    <dbReference type="NCBI Taxonomy" id="717982"/>
    <lineage>
        <taxon>Eukaryota</taxon>
        <taxon>Fungi</taxon>
        <taxon>Dikarya</taxon>
        <taxon>Basidiomycota</taxon>
        <taxon>Agaricomycotina</taxon>
        <taxon>Agaricomycetes</taxon>
        <taxon>Auriculariales</taxon>
        <taxon>Auriculariaceae</taxon>
        <taxon>Auricularia</taxon>
    </lineage>
</organism>
<proteinExistence type="predicted"/>
<dbReference type="InParanoid" id="J0CUP6"/>
<feature type="non-terminal residue" evidence="2">
    <location>
        <position position="561"/>
    </location>
</feature>
<accession>J0CUP6</accession>
<feature type="compositionally biased region" description="Basic and acidic residues" evidence="1">
    <location>
        <begin position="410"/>
        <end position="433"/>
    </location>
</feature>
<keyword evidence="3" id="KW-1185">Reference proteome</keyword>
<sequence length="561" mass="62683">MPDPVPMPAPTEKSAPKFEGDGRALNTFLRIYKRCTDDAQLDDQERIEQIVSYVSAAVRADIEQYDEFEDAATTTWESFKKRLLKDYPNAAAPKEYTKDEYAKFVEGCATRSVTNEDELADFTREFRRHCGRPVKKGRVTAEDSQRDYYIVLARNLGQRLELKLMMKDNDKRPDQFTIDEIFDEAQTIIKNNRLDKASIATSPATQSQPTGVKTEDAMLVLLTQIKDELARREAAPAPSYRLNTKNQNSGSGQQYDADCYYCGDDDHRFADCKRLEADLESGRCKKNDRNLVVYPDGGFIKRGPGVKLKDRIDEFHKQHPEFSKKNASQAKPGASAMLVEIGDSYFDKPMVQAPEFDSKDAEQAWYAVMSQQLTAYEQRRAGLDASALAVIEGERRQYGLRSRGPAPSAVKKDDQSNKDQPPHLEKGVIDKMLPRAPTPAPARSAPAQRTPAPARPSATIEEVPDEDAPVLPPIPVASSIPRVPVAPAHPQFKLQSQLENDGLTKIIHDRILESKVVMTVEELLAISPNLRKYWKEQSATKRVTVGFAGTASEFDPGSGAE</sequence>
<evidence type="ECO:0008006" key="4">
    <source>
        <dbReference type="Google" id="ProtNLM"/>
    </source>
</evidence>
<dbReference type="OMA" id="DAEQAWY"/>
<dbReference type="EMBL" id="JH688013">
    <property type="protein sequence ID" value="EJD34063.1"/>
    <property type="molecule type" value="Genomic_DNA"/>
</dbReference>
<name>J0CUP6_AURST</name>
<dbReference type="OrthoDB" id="3252634at2759"/>
<evidence type="ECO:0000256" key="1">
    <source>
        <dbReference type="SAM" id="MobiDB-lite"/>
    </source>
</evidence>
<feature type="region of interest" description="Disordered" evidence="1">
    <location>
        <begin position="1"/>
        <end position="20"/>
    </location>
</feature>
<evidence type="ECO:0000313" key="3">
    <source>
        <dbReference type="Proteomes" id="UP000006514"/>
    </source>
</evidence>
<feature type="compositionally biased region" description="Low complexity" evidence="1">
    <location>
        <begin position="441"/>
        <end position="459"/>
    </location>
</feature>
<dbReference type="KEGG" id="adl:AURDEDRAFT_176880"/>
<dbReference type="AlphaFoldDB" id="J0CUP6"/>